<dbReference type="Proteomes" id="UP000591131">
    <property type="component" value="Unassembled WGS sequence"/>
</dbReference>
<reference evidence="3 4" key="1">
    <citation type="submission" date="2020-04" db="EMBL/GenBank/DDBJ databases">
        <title>Perkinsus chesapeaki whole genome sequence.</title>
        <authorList>
            <person name="Bogema D.R."/>
        </authorList>
    </citation>
    <scope>NUCLEOTIDE SEQUENCE [LARGE SCALE GENOMIC DNA]</scope>
    <source>
        <strain evidence="3">ATCC PRA-425</strain>
    </source>
</reference>
<organism evidence="3 4">
    <name type="scientific">Perkinsus chesapeaki</name>
    <name type="common">Clam parasite</name>
    <name type="synonym">Perkinsus andrewsi</name>
    <dbReference type="NCBI Taxonomy" id="330153"/>
    <lineage>
        <taxon>Eukaryota</taxon>
        <taxon>Sar</taxon>
        <taxon>Alveolata</taxon>
        <taxon>Perkinsozoa</taxon>
        <taxon>Perkinsea</taxon>
        <taxon>Perkinsida</taxon>
        <taxon>Perkinsidae</taxon>
        <taxon>Perkinsus</taxon>
    </lineage>
</organism>
<dbReference type="InterPro" id="IPR021109">
    <property type="entry name" value="Peptidase_aspartic_dom_sf"/>
</dbReference>
<keyword evidence="4" id="KW-1185">Reference proteome</keyword>
<dbReference type="EMBL" id="JAAPAO010000092">
    <property type="protein sequence ID" value="KAF4673057.1"/>
    <property type="molecule type" value="Genomic_DNA"/>
</dbReference>
<dbReference type="AlphaFoldDB" id="A0A7J6MNZ3"/>
<evidence type="ECO:0000313" key="4">
    <source>
        <dbReference type="Proteomes" id="UP000591131"/>
    </source>
</evidence>
<sequence length="377" mass="42888">MTGVAALVSISVMLNLTYSELSLPFSDDKVTDILFDRQPLDLYMDSRSIATYVIYKDWYEKTYGRCPPKTCYTCAGGCNPYREERFMVKLDDGSRMETVFHEGLLQFAGLKLKVRFRLIIEWSPSTVYPPKKPRNHLGIGYRRNSSGEGILSQLFLNHIISERTVSICTPSSPRKFTGKVILGSFTASECRTTYPQKRYRMKSPELSFNTALSYVGVVSVEGKTFVHKMPNGLALYDTGAYSIILPKPYFESVLNKMTDLIKQGSHRGAYVKTKDGEWYIRQEEYRYFPDLGFALGGLWEDTAILIPPKYYTERCNGTWCALLLQHHSSPEVMLGRPFFTSHFSSFGEGPSGLRTVTLADYASRERYQGSLESLRDS</sequence>
<evidence type="ECO:0000313" key="3">
    <source>
        <dbReference type="EMBL" id="KAF4673057.1"/>
    </source>
</evidence>
<evidence type="ECO:0000256" key="1">
    <source>
        <dbReference type="SAM" id="SignalP"/>
    </source>
</evidence>
<evidence type="ECO:0000259" key="2">
    <source>
        <dbReference type="PROSITE" id="PS51767"/>
    </source>
</evidence>
<keyword evidence="1" id="KW-0732">Signal</keyword>
<dbReference type="InterPro" id="IPR033121">
    <property type="entry name" value="PEPTIDASE_A1"/>
</dbReference>
<protein>
    <recommendedName>
        <fullName evidence="2">Peptidase A1 domain-containing protein</fullName>
    </recommendedName>
</protein>
<feature type="domain" description="Peptidase A1" evidence="2">
    <location>
        <begin position="17"/>
        <end position="359"/>
    </location>
</feature>
<feature type="chain" id="PRO_5029854113" description="Peptidase A1 domain-containing protein" evidence="1">
    <location>
        <begin position="20"/>
        <end position="377"/>
    </location>
</feature>
<feature type="signal peptide" evidence="1">
    <location>
        <begin position="1"/>
        <end position="19"/>
    </location>
</feature>
<dbReference type="PROSITE" id="PS51767">
    <property type="entry name" value="PEPTIDASE_A1"/>
    <property type="match status" value="1"/>
</dbReference>
<accession>A0A7J6MNZ3</accession>
<dbReference type="Gene3D" id="2.40.70.10">
    <property type="entry name" value="Acid Proteases"/>
    <property type="match status" value="1"/>
</dbReference>
<gene>
    <name evidence="3" type="ORF">FOL47_011066</name>
</gene>
<proteinExistence type="predicted"/>
<dbReference type="SUPFAM" id="SSF50630">
    <property type="entry name" value="Acid proteases"/>
    <property type="match status" value="1"/>
</dbReference>
<name>A0A7J6MNZ3_PERCH</name>
<comment type="caution">
    <text evidence="3">The sequence shown here is derived from an EMBL/GenBank/DDBJ whole genome shotgun (WGS) entry which is preliminary data.</text>
</comment>